<protein>
    <submittedName>
        <fullName evidence="2">Mobilization protein</fullName>
    </submittedName>
</protein>
<name>A0A174VRR6_BACUN</name>
<gene>
    <name evidence="2" type="ORF">ERS852510_04027</name>
</gene>
<evidence type="ECO:0000256" key="1">
    <source>
        <dbReference type="SAM" id="MobiDB-lite"/>
    </source>
</evidence>
<feature type="region of interest" description="Disordered" evidence="1">
    <location>
        <begin position="1"/>
        <end position="21"/>
    </location>
</feature>
<organism evidence="2 3">
    <name type="scientific">Bacteroides uniformis</name>
    <dbReference type="NCBI Taxonomy" id="820"/>
    <lineage>
        <taxon>Bacteria</taxon>
        <taxon>Pseudomonadati</taxon>
        <taxon>Bacteroidota</taxon>
        <taxon>Bacteroidia</taxon>
        <taxon>Bacteroidales</taxon>
        <taxon>Bacteroidaceae</taxon>
        <taxon>Bacteroides</taxon>
    </lineage>
</organism>
<reference evidence="2 3" key="1">
    <citation type="submission" date="2015-09" db="EMBL/GenBank/DDBJ databases">
        <authorList>
            <consortium name="Pathogen Informatics"/>
        </authorList>
    </citation>
    <scope>NUCLEOTIDE SEQUENCE [LARGE SCALE GENOMIC DNA]</scope>
    <source>
        <strain evidence="2 3">2789STDY5834898</strain>
    </source>
</reference>
<dbReference type="Proteomes" id="UP000095766">
    <property type="component" value="Unassembled WGS sequence"/>
</dbReference>
<proteinExistence type="predicted"/>
<dbReference type="AlphaFoldDB" id="A0A174VRR6"/>
<feature type="region of interest" description="Disordered" evidence="1">
    <location>
        <begin position="240"/>
        <end position="259"/>
    </location>
</feature>
<dbReference type="RefSeq" id="WP_032539998.1">
    <property type="nucleotide sequence ID" value="NZ_CZAO01000029.1"/>
</dbReference>
<feature type="compositionally biased region" description="Polar residues" evidence="1">
    <location>
        <begin position="1"/>
        <end position="19"/>
    </location>
</feature>
<dbReference type="EMBL" id="CZAO01000029">
    <property type="protein sequence ID" value="CUQ33709.1"/>
    <property type="molecule type" value="Genomic_DNA"/>
</dbReference>
<feature type="compositionally biased region" description="Basic and acidic residues" evidence="1">
    <location>
        <begin position="240"/>
        <end position="257"/>
    </location>
</feature>
<evidence type="ECO:0000313" key="3">
    <source>
        <dbReference type="Proteomes" id="UP000095766"/>
    </source>
</evidence>
<sequence>MAQKTSINIKPCNVGSSSPHNRRTAEYLANIRKEKFYIRTDLMARNEAWVSSQLGDTSLTDYYNQIAAMVKEKTGRAMQTKDRERVNKKTGKVTIVRGSTPLKEGVVVIKEDTTMEQLQKFCKVCNERWGVTALQVFIHRDEGHYGIPGDNATWKPNLHAHIVWDWMNHETGKSCKLDEKAMSEMQTVLAECLDMERGISKEITGKKHLERNDFILAKQKQEAEQAKAEKEAALAAKEEAEKERQTIEGENKAKEQYRQSLDSEIADKERQLKDKRKAKMDSILDSVSSLVGVGKSATVEKENAKLKAENERIKKSFPDAVKNKVEELTKALVAEKQKVEAERDRALVQNRSLTIERDKAVKQFQEQQADEQRHIRQAVSQATAEKDKTIRLLESALAISRKLLNAFADFLFHTSEVFKRAIHAIIHFGTEQHQSFFAPSEAADIKSVMQEYGETAEQQKAIGAWLCGYAESQLPFDEIKHRHTLKEVGDVAEGKYDWKINSIQKNGVVLR</sequence>
<evidence type="ECO:0000313" key="2">
    <source>
        <dbReference type="EMBL" id="CUQ33709.1"/>
    </source>
</evidence>
<accession>A0A174VRR6</accession>